<keyword evidence="7" id="KW-1185">Reference proteome</keyword>
<evidence type="ECO:0000256" key="5">
    <source>
        <dbReference type="ARBA" id="ARBA00023136"/>
    </source>
</evidence>
<gene>
    <name evidence="8" type="primary">LOC106469861</name>
</gene>
<comment type="subcellular location">
    <subcellularLocation>
        <location evidence="1">Cell membrane</location>
    </subcellularLocation>
    <subcellularLocation>
        <location evidence="2">Cytoplasm</location>
        <location evidence="2">Cytosol</location>
    </subcellularLocation>
</comment>
<evidence type="ECO:0000256" key="3">
    <source>
        <dbReference type="ARBA" id="ARBA00022475"/>
    </source>
</evidence>
<feature type="non-terminal residue" evidence="8">
    <location>
        <position position="177"/>
    </location>
</feature>
<evidence type="ECO:0000256" key="1">
    <source>
        <dbReference type="ARBA" id="ARBA00004236"/>
    </source>
</evidence>
<dbReference type="Pfam" id="PF09790">
    <property type="entry name" value="Hyccin"/>
    <property type="match status" value="1"/>
</dbReference>
<proteinExistence type="inferred from homology"/>
<evidence type="ECO:0000256" key="6">
    <source>
        <dbReference type="ARBA" id="ARBA00034482"/>
    </source>
</evidence>
<evidence type="ECO:0000256" key="2">
    <source>
        <dbReference type="ARBA" id="ARBA00004514"/>
    </source>
</evidence>
<dbReference type="InterPro" id="IPR018619">
    <property type="entry name" value="Hyccin"/>
</dbReference>
<dbReference type="Proteomes" id="UP000694941">
    <property type="component" value="Unplaced"/>
</dbReference>
<name>A0ABM1TE33_LIMPO</name>
<sequence length="177" mass="20343">MADTIVREWLADYKDLSLAEVPSFASTIKQNTELIQAIFTVLEEKKYHVELLESVCHQLFSFYRSGDDELQMFALQYLPVLLGTYLCAVARGERKNFWCMEVLLLGIYNLEVVNKERQSFARSFRLPCISKPSIYHEPISSSHSLLTEHALSKHEHREPHFVTTGSCSEVEKINASN</sequence>
<evidence type="ECO:0000313" key="8">
    <source>
        <dbReference type="RefSeq" id="XP_022254139.1"/>
    </source>
</evidence>
<dbReference type="GeneID" id="106469861"/>
<evidence type="ECO:0000313" key="7">
    <source>
        <dbReference type="Proteomes" id="UP000694941"/>
    </source>
</evidence>
<dbReference type="PANTHER" id="PTHR31220">
    <property type="entry name" value="HYCCIN RELATED"/>
    <property type="match status" value="1"/>
</dbReference>
<evidence type="ECO:0000256" key="4">
    <source>
        <dbReference type="ARBA" id="ARBA00022490"/>
    </source>
</evidence>
<keyword evidence="5" id="KW-0472">Membrane</keyword>
<keyword evidence="4" id="KW-0963">Cytoplasm</keyword>
<organism evidence="7 8">
    <name type="scientific">Limulus polyphemus</name>
    <name type="common">Atlantic horseshoe crab</name>
    <dbReference type="NCBI Taxonomy" id="6850"/>
    <lineage>
        <taxon>Eukaryota</taxon>
        <taxon>Metazoa</taxon>
        <taxon>Ecdysozoa</taxon>
        <taxon>Arthropoda</taxon>
        <taxon>Chelicerata</taxon>
        <taxon>Merostomata</taxon>
        <taxon>Xiphosura</taxon>
        <taxon>Limulidae</taxon>
        <taxon>Limulus</taxon>
    </lineage>
</organism>
<comment type="similarity">
    <text evidence="6">Belongs to the Hyccin family.</text>
</comment>
<dbReference type="RefSeq" id="XP_022254139.1">
    <property type="nucleotide sequence ID" value="XM_022398431.1"/>
</dbReference>
<dbReference type="PANTHER" id="PTHR31220:SF1">
    <property type="entry name" value="GH21176P"/>
    <property type="match status" value="1"/>
</dbReference>
<protein>
    <submittedName>
        <fullName evidence="8">Hyccin-like</fullName>
    </submittedName>
</protein>
<accession>A0ABM1TE33</accession>
<keyword evidence="3" id="KW-1003">Cell membrane</keyword>
<reference evidence="8" key="1">
    <citation type="submission" date="2025-08" db="UniProtKB">
        <authorList>
            <consortium name="RefSeq"/>
        </authorList>
    </citation>
    <scope>IDENTIFICATION</scope>
    <source>
        <tissue evidence="8">Muscle</tissue>
    </source>
</reference>